<evidence type="ECO:0000313" key="6">
    <source>
        <dbReference type="Proteomes" id="UP000183413"/>
    </source>
</evidence>
<keyword evidence="2" id="KW-0547">Nucleotide-binding</keyword>
<dbReference type="EMBL" id="FOVH01000011">
    <property type="protein sequence ID" value="SFP05103.1"/>
    <property type="molecule type" value="Genomic_DNA"/>
</dbReference>
<proteinExistence type="predicted"/>
<organism evidence="5 6">
    <name type="scientific">Actinomadura madurae</name>
    <dbReference type="NCBI Taxonomy" id="1993"/>
    <lineage>
        <taxon>Bacteria</taxon>
        <taxon>Bacillati</taxon>
        <taxon>Actinomycetota</taxon>
        <taxon>Actinomycetes</taxon>
        <taxon>Streptosporangiales</taxon>
        <taxon>Thermomonosporaceae</taxon>
        <taxon>Actinomadura</taxon>
    </lineage>
</organism>
<dbReference type="GO" id="GO:0005524">
    <property type="term" value="F:ATP binding"/>
    <property type="evidence" value="ECO:0007669"/>
    <property type="project" value="UniProtKB-KW"/>
</dbReference>
<dbReference type="Pfam" id="PF00005">
    <property type="entry name" value="ABC_tran"/>
    <property type="match status" value="1"/>
</dbReference>
<dbReference type="Proteomes" id="UP000183413">
    <property type="component" value="Unassembled WGS sequence"/>
</dbReference>
<dbReference type="GO" id="GO:0005886">
    <property type="term" value="C:plasma membrane"/>
    <property type="evidence" value="ECO:0007669"/>
    <property type="project" value="TreeGrafter"/>
</dbReference>
<dbReference type="InterPro" id="IPR003593">
    <property type="entry name" value="AAA+_ATPase"/>
</dbReference>
<dbReference type="OrthoDB" id="4350300at2"/>
<dbReference type="GeneID" id="99653142"/>
<keyword evidence="3 5" id="KW-0067">ATP-binding</keyword>
<keyword evidence="6" id="KW-1185">Reference proteome</keyword>
<dbReference type="SUPFAM" id="SSF52540">
    <property type="entry name" value="P-loop containing nucleoside triphosphate hydrolases"/>
    <property type="match status" value="1"/>
</dbReference>
<sequence length="261" mass="27565">MRLRGDTAPPAGTAAIAGRDIHLVIDGHHILDSVGIEVGRGEFMAVIGPNGAGKTSLINVLSGATRATSGTVHLLGRDVTGRPPHRRARAGLGRTFQTSNLLLGRSVRENARLAARARRSGFLGNAALVSGGGEAWDRADEALALVGLDRLAGRPASTLSHGDRRKLELATVLAQGSEVILLDEPMAGVNIDDVRGLVDLVQRVHRTQAKTIVMIEHHMNVVLDLADRIAVMHHGALVACGSPEEIIASEIVQTVYMGEPL</sequence>
<evidence type="ECO:0000259" key="4">
    <source>
        <dbReference type="PROSITE" id="PS50893"/>
    </source>
</evidence>
<evidence type="ECO:0000256" key="1">
    <source>
        <dbReference type="ARBA" id="ARBA00022448"/>
    </source>
</evidence>
<dbReference type="PANTHER" id="PTHR45772">
    <property type="entry name" value="CONSERVED COMPONENT OF ABC TRANSPORTER FOR NATURAL AMINO ACIDS-RELATED"/>
    <property type="match status" value="1"/>
</dbReference>
<evidence type="ECO:0000256" key="2">
    <source>
        <dbReference type="ARBA" id="ARBA00022741"/>
    </source>
</evidence>
<dbReference type="SMART" id="SM00382">
    <property type="entry name" value="AAA"/>
    <property type="match status" value="1"/>
</dbReference>
<dbReference type="PROSITE" id="PS00211">
    <property type="entry name" value="ABC_TRANSPORTER_1"/>
    <property type="match status" value="1"/>
</dbReference>
<evidence type="ECO:0000256" key="3">
    <source>
        <dbReference type="ARBA" id="ARBA00022840"/>
    </source>
</evidence>
<dbReference type="AlphaFoldDB" id="A0A1I5M6I7"/>
<dbReference type="GO" id="GO:0016887">
    <property type="term" value="F:ATP hydrolysis activity"/>
    <property type="evidence" value="ECO:0007669"/>
    <property type="project" value="InterPro"/>
</dbReference>
<dbReference type="PANTHER" id="PTHR45772:SF3">
    <property type="entry name" value="ABC TRANSPORTER ATP-BINDING PROTEIN"/>
    <property type="match status" value="1"/>
</dbReference>
<name>A0A1I5M6I7_9ACTN</name>
<dbReference type="CDD" id="cd03219">
    <property type="entry name" value="ABC_Mj1267_LivG_branched"/>
    <property type="match status" value="1"/>
</dbReference>
<dbReference type="InterPro" id="IPR027417">
    <property type="entry name" value="P-loop_NTPase"/>
</dbReference>
<dbReference type="InterPro" id="IPR017871">
    <property type="entry name" value="ABC_transporter-like_CS"/>
</dbReference>
<dbReference type="PROSITE" id="PS50893">
    <property type="entry name" value="ABC_TRANSPORTER_2"/>
    <property type="match status" value="1"/>
</dbReference>
<accession>A0A1I5M6I7</accession>
<dbReference type="STRING" id="1993.SAMN04489713_111179"/>
<dbReference type="eggNOG" id="COG0411">
    <property type="taxonomic scope" value="Bacteria"/>
</dbReference>
<dbReference type="InterPro" id="IPR003439">
    <property type="entry name" value="ABC_transporter-like_ATP-bd"/>
</dbReference>
<keyword evidence="1" id="KW-0813">Transport</keyword>
<reference evidence="5 6" key="1">
    <citation type="submission" date="2016-10" db="EMBL/GenBank/DDBJ databases">
        <authorList>
            <person name="de Groot N.N."/>
        </authorList>
    </citation>
    <scope>NUCLEOTIDE SEQUENCE [LARGE SCALE GENOMIC DNA]</scope>
    <source>
        <strain evidence="5 6">DSM 43067</strain>
    </source>
</reference>
<dbReference type="RefSeq" id="WP_021591769.1">
    <property type="nucleotide sequence ID" value="NZ_CP083237.1"/>
</dbReference>
<protein>
    <submittedName>
        <fullName evidence="5">Amino acid/amide ABC transporter ATP-binding protein 1, HAAT family</fullName>
    </submittedName>
</protein>
<dbReference type="Gene3D" id="3.40.50.300">
    <property type="entry name" value="P-loop containing nucleotide triphosphate hydrolases"/>
    <property type="match status" value="1"/>
</dbReference>
<dbReference type="InParanoid" id="A0A1I5M6I7"/>
<gene>
    <name evidence="5" type="ORF">SAMN04489713_111179</name>
</gene>
<evidence type="ECO:0000313" key="5">
    <source>
        <dbReference type="EMBL" id="SFP05103.1"/>
    </source>
</evidence>
<dbReference type="InterPro" id="IPR051120">
    <property type="entry name" value="ABC_AA/LPS_Transport"/>
</dbReference>
<feature type="domain" description="ABC transporter" evidence="4">
    <location>
        <begin position="16"/>
        <end position="259"/>
    </location>
</feature>